<dbReference type="EMBL" id="RXFQ01000015">
    <property type="protein sequence ID" value="RSZ31758.1"/>
    <property type="molecule type" value="Genomic_DNA"/>
</dbReference>
<dbReference type="Pfam" id="PF13007">
    <property type="entry name" value="LZ_Tnp_IS66"/>
    <property type="match status" value="1"/>
</dbReference>
<feature type="domain" description="Transposase IS66 zinc-finger binding" evidence="2">
    <location>
        <begin position="111"/>
        <end position="150"/>
    </location>
</feature>
<dbReference type="PANTHER" id="PTHR33678:SF1">
    <property type="entry name" value="BLL1576 PROTEIN"/>
    <property type="match status" value="1"/>
</dbReference>
<evidence type="ECO:0000259" key="2">
    <source>
        <dbReference type="Pfam" id="PF13005"/>
    </source>
</evidence>
<feature type="domain" description="Transposase TnpC homeodomain" evidence="3">
    <location>
        <begin position="29"/>
        <end position="99"/>
    </location>
</feature>
<dbReference type="InterPro" id="IPR004291">
    <property type="entry name" value="Transposase_IS66_central"/>
</dbReference>
<dbReference type="NCBIfam" id="NF033517">
    <property type="entry name" value="transpos_IS66"/>
    <property type="match status" value="1"/>
</dbReference>
<name>A0ABY0A294_9BURK</name>
<organism evidence="5 6">
    <name type="scientific">Variovorax beijingensis</name>
    <dbReference type="NCBI Taxonomy" id="2496117"/>
    <lineage>
        <taxon>Bacteria</taxon>
        <taxon>Pseudomonadati</taxon>
        <taxon>Pseudomonadota</taxon>
        <taxon>Betaproteobacteria</taxon>
        <taxon>Burkholderiales</taxon>
        <taxon>Comamonadaceae</taxon>
        <taxon>Variovorax</taxon>
    </lineage>
</organism>
<sequence length="503" mass="55787">MSFAQVCALASRLQSEVRHAQALNAKMAHEMAVLKRLKFAASAERFSPEQRSLLQEVIDEDLQALEREVGKLQSPAKAAGEKQTPKRQALPAHLPRHDIHHEPDDTICTTPGCGCQMKRIGQDVAEKLDYEPGRFSVQRHVRGKWACTQCQTLIQAPVPACVIDKGIATAGLMAHVAVAKYIDHQPLYRQEASLGRAGFAVPRSTQAEWIGAIGVELAPLVQAMREDLLGRHVLHADETPVAMLKPGHGKTHRAYLWSYCTTVWDEVNAVVFDFAESRAGHNARRFLGIAEDGSGGWRGTLICDDYAGYKQVMSAGVTEAGCLAHARRKFHELWANHSSMLAEGALKLFANLYDIEREAKDLGPSERLHLRQAKSRPAADLLHAWLMANRQKVPDGSATAKAIDYSLKRWAALTRFIDDADLTADNNRIENLIRPIALGRKNWLFAGSLRAGQRAAAIMSLLHTARLNGHEPYAYLKDVLQRLPTQPASALRDLLPYRWTPLT</sequence>
<feature type="domain" description="Transposase IS66 C-terminal" evidence="4">
    <location>
        <begin position="460"/>
        <end position="497"/>
    </location>
</feature>
<accession>A0ABY0A294</accession>
<dbReference type="Pfam" id="PF13817">
    <property type="entry name" value="DDE_Tnp_IS66_C"/>
    <property type="match status" value="1"/>
</dbReference>
<dbReference type="InterPro" id="IPR052344">
    <property type="entry name" value="Transposase-related"/>
</dbReference>
<proteinExistence type="predicted"/>
<feature type="domain" description="Transposase IS66 central" evidence="1">
    <location>
        <begin position="165"/>
        <end position="453"/>
    </location>
</feature>
<gene>
    <name evidence="5" type="ORF">EJO66_22975</name>
</gene>
<dbReference type="InterPro" id="IPR024463">
    <property type="entry name" value="Transposase_TnpC_homeodom"/>
</dbReference>
<dbReference type="InterPro" id="IPR024474">
    <property type="entry name" value="Znf_dom_IS66"/>
</dbReference>
<evidence type="ECO:0000259" key="4">
    <source>
        <dbReference type="Pfam" id="PF13817"/>
    </source>
</evidence>
<keyword evidence="6" id="KW-1185">Reference proteome</keyword>
<dbReference type="Proteomes" id="UP000271137">
    <property type="component" value="Unassembled WGS sequence"/>
</dbReference>
<reference evidence="5 6" key="1">
    <citation type="submission" date="2018-12" db="EMBL/GenBank/DDBJ databases">
        <title>The genome sequences of strain 502.</title>
        <authorList>
            <person name="Gao J."/>
            <person name="Sun J."/>
        </authorList>
    </citation>
    <scope>NUCLEOTIDE SEQUENCE [LARGE SCALE GENOMIC DNA]</scope>
    <source>
        <strain evidence="5 6">502</strain>
    </source>
</reference>
<dbReference type="PANTHER" id="PTHR33678">
    <property type="entry name" value="BLL1576 PROTEIN"/>
    <property type="match status" value="1"/>
</dbReference>
<dbReference type="InterPro" id="IPR039552">
    <property type="entry name" value="IS66_C"/>
</dbReference>
<evidence type="ECO:0000313" key="6">
    <source>
        <dbReference type="Proteomes" id="UP000271137"/>
    </source>
</evidence>
<dbReference type="Pfam" id="PF13005">
    <property type="entry name" value="zf-IS66"/>
    <property type="match status" value="1"/>
</dbReference>
<comment type="caution">
    <text evidence="5">The sequence shown here is derived from an EMBL/GenBank/DDBJ whole genome shotgun (WGS) entry which is preliminary data.</text>
</comment>
<evidence type="ECO:0000259" key="1">
    <source>
        <dbReference type="Pfam" id="PF03050"/>
    </source>
</evidence>
<dbReference type="Pfam" id="PF03050">
    <property type="entry name" value="DDE_Tnp_IS66"/>
    <property type="match status" value="1"/>
</dbReference>
<evidence type="ECO:0000313" key="5">
    <source>
        <dbReference type="EMBL" id="RSZ31758.1"/>
    </source>
</evidence>
<evidence type="ECO:0000259" key="3">
    <source>
        <dbReference type="Pfam" id="PF13007"/>
    </source>
</evidence>
<protein>
    <submittedName>
        <fullName evidence="5">IS66 family transposase</fullName>
    </submittedName>
</protein>